<dbReference type="InterPro" id="IPR007247">
    <property type="entry name" value="Ureidogly_lyase"/>
</dbReference>
<keyword evidence="3 5" id="KW-0456">Lyase</keyword>
<dbReference type="GO" id="GO:0006144">
    <property type="term" value="P:purine nucleobase metabolic process"/>
    <property type="evidence" value="ECO:0007669"/>
    <property type="project" value="UniProtKB-KW"/>
</dbReference>
<keyword evidence="2" id="KW-0659">Purine metabolism</keyword>
<dbReference type="OrthoDB" id="9804602at2"/>
<comment type="catalytic activity">
    <reaction evidence="4">
        <text>(S)-ureidoglycolate = urea + glyoxylate</text>
        <dbReference type="Rhea" id="RHEA:11304"/>
        <dbReference type="ChEBI" id="CHEBI:16199"/>
        <dbReference type="ChEBI" id="CHEBI:36655"/>
        <dbReference type="ChEBI" id="CHEBI:57296"/>
        <dbReference type="EC" id="4.3.2.3"/>
    </reaction>
</comment>
<dbReference type="PANTHER" id="PTHR21221">
    <property type="entry name" value="UREIDOGLYCOLATE HYDROLASE"/>
    <property type="match status" value="1"/>
</dbReference>
<name>A0A4R1YV82_9RHOB</name>
<dbReference type="EMBL" id="SLVM01000009">
    <property type="protein sequence ID" value="TCM85021.1"/>
    <property type="molecule type" value="Genomic_DNA"/>
</dbReference>
<reference evidence="5 6" key="1">
    <citation type="submission" date="2019-03" db="EMBL/GenBank/DDBJ databases">
        <title>Genomic Encyclopedia of Type Strains, Phase IV (KMG-IV): sequencing the most valuable type-strain genomes for metagenomic binning, comparative biology and taxonomic classification.</title>
        <authorList>
            <person name="Goeker M."/>
        </authorList>
    </citation>
    <scope>NUCLEOTIDE SEQUENCE [LARGE SCALE GENOMIC DNA]</scope>
    <source>
        <strain evidence="5 6">DSM 21153</strain>
    </source>
</reference>
<dbReference type="GO" id="GO:0050385">
    <property type="term" value="F:ureidoglycolate lyase activity"/>
    <property type="evidence" value="ECO:0007669"/>
    <property type="project" value="UniProtKB-EC"/>
</dbReference>
<dbReference type="GO" id="GO:0000256">
    <property type="term" value="P:allantoin catabolic process"/>
    <property type="evidence" value="ECO:0007669"/>
    <property type="project" value="InterPro"/>
</dbReference>
<dbReference type="SUPFAM" id="SSF51182">
    <property type="entry name" value="RmlC-like cupins"/>
    <property type="match status" value="1"/>
</dbReference>
<evidence type="ECO:0000313" key="6">
    <source>
        <dbReference type="Proteomes" id="UP000295277"/>
    </source>
</evidence>
<accession>A0A4R1YV82</accession>
<keyword evidence="6" id="KW-1185">Reference proteome</keyword>
<organism evidence="5 6">
    <name type="scientific">Rhodovulum steppense</name>
    <dbReference type="NCBI Taxonomy" id="540251"/>
    <lineage>
        <taxon>Bacteria</taxon>
        <taxon>Pseudomonadati</taxon>
        <taxon>Pseudomonadota</taxon>
        <taxon>Alphaproteobacteria</taxon>
        <taxon>Rhodobacterales</taxon>
        <taxon>Paracoccaceae</taxon>
        <taxon>Rhodovulum</taxon>
    </lineage>
</organism>
<evidence type="ECO:0000256" key="3">
    <source>
        <dbReference type="ARBA" id="ARBA00023239"/>
    </source>
</evidence>
<dbReference type="AlphaFoldDB" id="A0A4R1YV82"/>
<dbReference type="NCBIfam" id="NF009932">
    <property type="entry name" value="PRK13395.1"/>
    <property type="match status" value="1"/>
</dbReference>
<comment type="subunit">
    <text evidence="1">Homodimer.</text>
</comment>
<dbReference type="RefSeq" id="WP_132694521.1">
    <property type="nucleotide sequence ID" value="NZ_SLVM01000009.1"/>
</dbReference>
<dbReference type="InterPro" id="IPR024060">
    <property type="entry name" value="Ureidoglycolate_lyase_dom_sf"/>
</dbReference>
<dbReference type="PANTHER" id="PTHR21221:SF1">
    <property type="entry name" value="UREIDOGLYCOLATE LYASE"/>
    <property type="match status" value="1"/>
</dbReference>
<evidence type="ECO:0000313" key="5">
    <source>
        <dbReference type="EMBL" id="TCM85021.1"/>
    </source>
</evidence>
<dbReference type="Gene3D" id="2.60.120.480">
    <property type="entry name" value="Ureidoglycolate hydrolase"/>
    <property type="match status" value="1"/>
</dbReference>
<dbReference type="PIRSF" id="PIRSF017306">
    <property type="entry name" value="Ureidogly_hydro"/>
    <property type="match status" value="1"/>
</dbReference>
<sequence>MTLRAAPLTADAFAPFGEVIETSGDFRLINEGACRRFTDLATLDIVDGRPGLSLFQAEIRGLPHDCTLLERHPLGSQCFIPMQGGRYLVIVAPDEGGAPGTPRAFVAEGYQCVNIARNTWHGVLCPIAGPGLFAVIDRIGAGGNLEEHRLGRPIRVTL</sequence>
<dbReference type="GO" id="GO:0004848">
    <property type="term" value="F:ureidoglycolate hydrolase activity"/>
    <property type="evidence" value="ECO:0007669"/>
    <property type="project" value="InterPro"/>
</dbReference>
<evidence type="ECO:0000256" key="2">
    <source>
        <dbReference type="ARBA" id="ARBA00022631"/>
    </source>
</evidence>
<dbReference type="Proteomes" id="UP000295277">
    <property type="component" value="Unassembled WGS sequence"/>
</dbReference>
<dbReference type="Pfam" id="PF04115">
    <property type="entry name" value="Ureidogly_lyase"/>
    <property type="match status" value="1"/>
</dbReference>
<gene>
    <name evidence="5" type="ORF">EV216_109106</name>
</gene>
<dbReference type="InterPro" id="IPR047233">
    <property type="entry name" value="UAH_cupin"/>
</dbReference>
<evidence type="ECO:0000256" key="1">
    <source>
        <dbReference type="ARBA" id="ARBA00011738"/>
    </source>
</evidence>
<dbReference type="InterPro" id="IPR011051">
    <property type="entry name" value="RmlC_Cupin_sf"/>
</dbReference>
<evidence type="ECO:0000256" key="4">
    <source>
        <dbReference type="ARBA" id="ARBA00047684"/>
    </source>
</evidence>
<dbReference type="CDD" id="cd20298">
    <property type="entry name" value="cupin_UAH"/>
    <property type="match status" value="1"/>
</dbReference>
<protein>
    <submittedName>
        <fullName evidence="5">Ureidoglycolate lyase</fullName>
    </submittedName>
</protein>
<comment type="caution">
    <text evidence="5">The sequence shown here is derived from an EMBL/GenBank/DDBJ whole genome shotgun (WGS) entry which is preliminary data.</text>
</comment>
<proteinExistence type="predicted"/>